<evidence type="ECO:0008006" key="9">
    <source>
        <dbReference type="Google" id="ProtNLM"/>
    </source>
</evidence>
<gene>
    <name evidence="7" type="ORF">Dacsa_3166</name>
</gene>
<comment type="subcellular location">
    <subcellularLocation>
        <location evidence="1">Membrane</location>
        <topology evidence="1">Multi-pass membrane protein</topology>
    </subcellularLocation>
</comment>
<feature type="transmembrane region" description="Helical" evidence="6">
    <location>
        <begin position="89"/>
        <end position="110"/>
    </location>
</feature>
<keyword evidence="8" id="KW-1185">Reference proteome</keyword>
<dbReference type="Pfam" id="PF16166">
    <property type="entry name" value="TIC20"/>
    <property type="match status" value="1"/>
</dbReference>
<proteinExistence type="inferred from homology"/>
<dbReference type="InterPro" id="IPR005691">
    <property type="entry name" value="Tic20"/>
</dbReference>
<dbReference type="HOGENOM" id="CLU_094758_1_0_3"/>
<dbReference type="AlphaFoldDB" id="K9YZH0"/>
<evidence type="ECO:0000256" key="3">
    <source>
        <dbReference type="ARBA" id="ARBA00022692"/>
    </source>
</evidence>
<keyword evidence="4 6" id="KW-1133">Transmembrane helix</keyword>
<keyword evidence="5 6" id="KW-0472">Membrane</keyword>
<name>K9YZH0_DACS8</name>
<evidence type="ECO:0000256" key="1">
    <source>
        <dbReference type="ARBA" id="ARBA00004141"/>
    </source>
</evidence>
<reference evidence="7" key="1">
    <citation type="submission" date="2012-04" db="EMBL/GenBank/DDBJ databases">
        <title>Finished genome of Dactylococcopsis salina PCC 8305.</title>
        <authorList>
            <consortium name="US DOE Joint Genome Institute"/>
            <person name="Gugger M."/>
            <person name="Coursin T."/>
            <person name="Rippka R."/>
            <person name="Tandeau De Marsac N."/>
            <person name="Huntemann M."/>
            <person name="Wei C.-L."/>
            <person name="Han J."/>
            <person name="Detter J.C."/>
            <person name="Han C."/>
            <person name="Tapia R."/>
            <person name="Daligault H."/>
            <person name="Chen A."/>
            <person name="Krypides N."/>
            <person name="Mavromatis K."/>
            <person name="Markowitz V."/>
            <person name="Szeto E."/>
            <person name="Ivanova N."/>
            <person name="Ovchinnikova G."/>
            <person name="Pagani I."/>
            <person name="Pati A."/>
            <person name="Goodwin L."/>
            <person name="Peters L."/>
            <person name="Pitluck S."/>
            <person name="Woyke T."/>
            <person name="Kerfeld C."/>
        </authorList>
    </citation>
    <scope>NUCLEOTIDE SEQUENCE [LARGE SCALE GENOMIC DNA]</scope>
    <source>
        <strain evidence="7">PCC 8305</strain>
    </source>
</reference>
<accession>K9YZH0</accession>
<evidence type="ECO:0000313" key="8">
    <source>
        <dbReference type="Proteomes" id="UP000010482"/>
    </source>
</evidence>
<evidence type="ECO:0000313" key="7">
    <source>
        <dbReference type="EMBL" id="AFZ51690.1"/>
    </source>
</evidence>
<dbReference type="PATRIC" id="fig|13035.3.peg.3585"/>
<sequence length="160" mass="17714">MAGRGNTEIQDRFFAALPYVLPLIYVLPFGMSLLRQFPILQFIYAPLQPIISIYYGFPFAGLIIFFVLLFAVVRNENISHFIRFNTMQAILLDILLVLIRFAAQILGAGFRSGGGLLAETFSNMVFLGILATCTFGIVQSARGIYAEIPAISEAVNGQVR</sequence>
<dbReference type="EMBL" id="CP003944">
    <property type="protein sequence ID" value="AFZ51690.1"/>
    <property type="molecule type" value="Genomic_DNA"/>
</dbReference>
<dbReference type="Proteomes" id="UP000010482">
    <property type="component" value="Chromosome"/>
</dbReference>
<feature type="transmembrane region" description="Helical" evidence="6">
    <location>
        <begin position="12"/>
        <end position="33"/>
    </location>
</feature>
<comment type="similarity">
    <text evidence="2">Belongs to the Tic20 family.</text>
</comment>
<feature type="transmembrane region" description="Helical" evidence="6">
    <location>
        <begin position="53"/>
        <end position="73"/>
    </location>
</feature>
<keyword evidence="3 6" id="KW-0812">Transmembrane</keyword>
<dbReference type="eggNOG" id="ENOG502ZXE8">
    <property type="taxonomic scope" value="Bacteria"/>
</dbReference>
<dbReference type="GO" id="GO:0016020">
    <property type="term" value="C:membrane"/>
    <property type="evidence" value="ECO:0007669"/>
    <property type="project" value="UniProtKB-SubCell"/>
</dbReference>
<dbReference type="STRING" id="13035.Dacsa_3166"/>
<evidence type="ECO:0000256" key="6">
    <source>
        <dbReference type="SAM" id="Phobius"/>
    </source>
</evidence>
<dbReference type="PANTHER" id="PTHR33510">
    <property type="entry name" value="PROTEIN TIC 20-II, CHLOROPLASTIC"/>
    <property type="match status" value="1"/>
</dbReference>
<evidence type="ECO:0000256" key="2">
    <source>
        <dbReference type="ARBA" id="ARBA00009596"/>
    </source>
</evidence>
<feature type="transmembrane region" description="Helical" evidence="6">
    <location>
        <begin position="116"/>
        <end position="138"/>
    </location>
</feature>
<dbReference type="OrthoDB" id="558786at2"/>
<dbReference type="RefSeq" id="WP_015230667.1">
    <property type="nucleotide sequence ID" value="NC_019780.1"/>
</dbReference>
<dbReference type="KEGG" id="dsl:Dacsa_3166"/>
<evidence type="ECO:0000256" key="4">
    <source>
        <dbReference type="ARBA" id="ARBA00022989"/>
    </source>
</evidence>
<protein>
    <recommendedName>
        <fullName evidence="9">Tic20 family protein</fullName>
    </recommendedName>
</protein>
<evidence type="ECO:0000256" key="5">
    <source>
        <dbReference type="ARBA" id="ARBA00023136"/>
    </source>
</evidence>
<dbReference type="PANTHER" id="PTHR33510:SF5">
    <property type="entry name" value="PROTEIN TIC 20-II, CHLOROPLASTIC"/>
    <property type="match status" value="1"/>
</dbReference>
<organism evidence="7 8">
    <name type="scientific">Dactylococcopsis salina (strain PCC 8305)</name>
    <name type="common">Myxobactron salinum</name>
    <dbReference type="NCBI Taxonomy" id="13035"/>
    <lineage>
        <taxon>Bacteria</taxon>
        <taxon>Bacillati</taxon>
        <taxon>Cyanobacteriota</taxon>
        <taxon>Cyanophyceae</taxon>
        <taxon>Nodosilineales</taxon>
        <taxon>Cymatolegaceae</taxon>
        <taxon>Dactylococcopsis</taxon>
    </lineage>
</organism>